<dbReference type="EMBL" id="MJIL01000046">
    <property type="protein sequence ID" value="OLQ80551.1"/>
    <property type="molecule type" value="Genomic_DNA"/>
</dbReference>
<sequence length="120" mass="14180">MPSHISYSKLERTYTPDFRNKINTARSTNDVYNVFCHTVASMFNDITDSKKFRDSDIDFYPERECHYELGTNLKREPRVVECLHTSDMGRILDNMAQTATNRHTHLMKHPEKTNSKIMRH</sequence>
<proteinExistence type="predicted"/>
<keyword evidence="2" id="KW-1185">Reference proteome</keyword>
<accession>A0A1Q9GZ12</accession>
<organism evidence="1 2">
    <name type="scientific">Photobacterium proteolyticum</name>
    <dbReference type="NCBI Taxonomy" id="1903952"/>
    <lineage>
        <taxon>Bacteria</taxon>
        <taxon>Pseudomonadati</taxon>
        <taxon>Pseudomonadota</taxon>
        <taxon>Gammaproteobacteria</taxon>
        <taxon>Vibrionales</taxon>
        <taxon>Vibrionaceae</taxon>
        <taxon>Photobacterium</taxon>
    </lineage>
</organism>
<dbReference type="Proteomes" id="UP000186905">
    <property type="component" value="Unassembled WGS sequence"/>
</dbReference>
<name>A0A1Q9GZ12_9GAMM</name>
<evidence type="ECO:0000313" key="2">
    <source>
        <dbReference type="Proteomes" id="UP000186905"/>
    </source>
</evidence>
<protein>
    <submittedName>
        <fullName evidence="1">Uncharacterized protein</fullName>
    </submittedName>
</protein>
<dbReference type="STRING" id="1903952.BIT28_15880"/>
<evidence type="ECO:0000313" key="1">
    <source>
        <dbReference type="EMBL" id="OLQ80551.1"/>
    </source>
</evidence>
<comment type="caution">
    <text evidence="1">The sequence shown here is derived from an EMBL/GenBank/DDBJ whole genome shotgun (WGS) entry which is preliminary data.</text>
</comment>
<gene>
    <name evidence="1" type="ORF">BIT28_15880</name>
</gene>
<reference evidence="1 2" key="1">
    <citation type="submission" date="2016-09" db="EMBL/GenBank/DDBJ databases">
        <title>Photobacterium proteolyticum sp. nov. a protease producing bacterium isolated from ocean sediments of Laizhou Bay.</title>
        <authorList>
            <person name="Li Y."/>
        </authorList>
    </citation>
    <scope>NUCLEOTIDE SEQUENCE [LARGE SCALE GENOMIC DNA]</scope>
    <source>
        <strain evidence="1 2">13-12</strain>
    </source>
</reference>
<dbReference type="AlphaFoldDB" id="A0A1Q9GZ12"/>